<feature type="domain" description="GGDEF" evidence="4">
    <location>
        <begin position="206"/>
        <end position="340"/>
    </location>
</feature>
<dbReference type="InterPro" id="IPR029787">
    <property type="entry name" value="Nucleotide_cyclase"/>
</dbReference>
<dbReference type="EC" id="2.7.7.65" evidence="1"/>
<dbReference type="GO" id="GO:1902201">
    <property type="term" value="P:negative regulation of bacterial-type flagellum-dependent cell motility"/>
    <property type="evidence" value="ECO:0007669"/>
    <property type="project" value="TreeGrafter"/>
</dbReference>
<dbReference type="GO" id="GO:0005886">
    <property type="term" value="C:plasma membrane"/>
    <property type="evidence" value="ECO:0007669"/>
    <property type="project" value="TreeGrafter"/>
</dbReference>
<dbReference type="InterPro" id="IPR000160">
    <property type="entry name" value="GGDEF_dom"/>
</dbReference>
<dbReference type="GO" id="GO:0052621">
    <property type="term" value="F:diguanylate cyclase activity"/>
    <property type="evidence" value="ECO:0007669"/>
    <property type="project" value="UniProtKB-EC"/>
</dbReference>
<accession>A0A840YY16</accession>
<dbReference type="GO" id="GO:0043709">
    <property type="term" value="P:cell adhesion involved in single-species biofilm formation"/>
    <property type="evidence" value="ECO:0007669"/>
    <property type="project" value="TreeGrafter"/>
</dbReference>
<evidence type="ECO:0000256" key="2">
    <source>
        <dbReference type="ARBA" id="ARBA00034247"/>
    </source>
</evidence>
<dbReference type="PROSITE" id="PS50887">
    <property type="entry name" value="GGDEF"/>
    <property type="match status" value="1"/>
</dbReference>
<dbReference type="SUPFAM" id="SSF55073">
    <property type="entry name" value="Nucleotide cyclase"/>
    <property type="match status" value="1"/>
</dbReference>
<name>A0A840YY16_9SPHN</name>
<dbReference type="NCBIfam" id="TIGR00254">
    <property type="entry name" value="GGDEF"/>
    <property type="match status" value="1"/>
</dbReference>
<dbReference type="InterPro" id="IPR050469">
    <property type="entry name" value="Diguanylate_Cyclase"/>
</dbReference>
<evidence type="ECO:0000313" key="6">
    <source>
        <dbReference type="Proteomes" id="UP000554342"/>
    </source>
</evidence>
<organism evidence="5 6">
    <name type="scientific">Stakelama sediminis</name>
    <dbReference type="NCBI Taxonomy" id="463200"/>
    <lineage>
        <taxon>Bacteria</taxon>
        <taxon>Pseudomonadati</taxon>
        <taxon>Pseudomonadota</taxon>
        <taxon>Alphaproteobacteria</taxon>
        <taxon>Sphingomonadales</taxon>
        <taxon>Sphingomonadaceae</taxon>
        <taxon>Stakelama</taxon>
    </lineage>
</organism>
<dbReference type="RefSeq" id="WP_184002051.1">
    <property type="nucleotide sequence ID" value="NZ_BAABIF010000004.1"/>
</dbReference>
<dbReference type="CDD" id="cd01949">
    <property type="entry name" value="GGDEF"/>
    <property type="match status" value="1"/>
</dbReference>
<dbReference type="PANTHER" id="PTHR45138:SF9">
    <property type="entry name" value="DIGUANYLATE CYCLASE DGCM-RELATED"/>
    <property type="match status" value="1"/>
</dbReference>
<evidence type="ECO:0000256" key="3">
    <source>
        <dbReference type="SAM" id="Coils"/>
    </source>
</evidence>
<dbReference type="Proteomes" id="UP000554342">
    <property type="component" value="Unassembled WGS sequence"/>
</dbReference>
<feature type="coiled-coil region" evidence="3">
    <location>
        <begin position="145"/>
        <end position="183"/>
    </location>
</feature>
<gene>
    <name evidence="5" type="ORF">FHR23_001321</name>
</gene>
<comment type="caution">
    <text evidence="5">The sequence shown here is derived from an EMBL/GenBank/DDBJ whole genome shotgun (WGS) entry which is preliminary data.</text>
</comment>
<proteinExistence type="predicted"/>
<sequence>MFAGKTGTQSTKARAVGLYEQIGLFLEAQHLEPNPANYTFAYAIHVDPDGGLACAVRAMTDDGIRLSQRDVESLGHTVDPNRPAQRDSIAAEGLMAETQMRVEGFMDMVGSMHRETSHFGRDLQESAAAMGEAESPSLNEIAQLTAKMIKRVDRAEARMEVATREAQELRAKLEEARADATHDPLTCLPNRRAIENAYAQTSQQDQEVWLAICDIDYFKTVNDRFGHAVGDRVLKAIAGVLKEECDGHVVARYGGEEFAILLSGVDLAQAKIIMERAREKVAAKRYRLRETDAPLGEVTFSAGLTPAQPGEAWDDVYRRADSLLYIAKEEGRNRVTVENAK</sequence>
<dbReference type="PANTHER" id="PTHR45138">
    <property type="entry name" value="REGULATORY COMPONENTS OF SENSORY TRANSDUCTION SYSTEM"/>
    <property type="match status" value="1"/>
</dbReference>
<keyword evidence="6" id="KW-1185">Reference proteome</keyword>
<protein>
    <recommendedName>
        <fullName evidence="1">diguanylate cyclase</fullName>
        <ecNumber evidence="1">2.7.7.65</ecNumber>
    </recommendedName>
</protein>
<evidence type="ECO:0000259" key="4">
    <source>
        <dbReference type="PROSITE" id="PS50887"/>
    </source>
</evidence>
<reference evidence="5 6" key="1">
    <citation type="submission" date="2020-08" db="EMBL/GenBank/DDBJ databases">
        <title>Genomic Encyclopedia of Type Strains, Phase IV (KMG-IV): sequencing the most valuable type-strain genomes for metagenomic binning, comparative biology and taxonomic classification.</title>
        <authorList>
            <person name="Goeker M."/>
        </authorList>
    </citation>
    <scope>NUCLEOTIDE SEQUENCE [LARGE SCALE GENOMIC DNA]</scope>
    <source>
        <strain evidence="5 6">DSM 27203</strain>
    </source>
</reference>
<evidence type="ECO:0000256" key="1">
    <source>
        <dbReference type="ARBA" id="ARBA00012528"/>
    </source>
</evidence>
<dbReference type="Gene3D" id="3.30.70.270">
    <property type="match status" value="1"/>
</dbReference>
<dbReference type="InterPro" id="IPR043128">
    <property type="entry name" value="Rev_trsase/Diguanyl_cyclase"/>
</dbReference>
<dbReference type="FunFam" id="3.30.70.270:FF:000001">
    <property type="entry name" value="Diguanylate cyclase domain protein"/>
    <property type="match status" value="1"/>
</dbReference>
<dbReference type="SMART" id="SM00267">
    <property type="entry name" value="GGDEF"/>
    <property type="match status" value="1"/>
</dbReference>
<dbReference type="AlphaFoldDB" id="A0A840YY16"/>
<evidence type="ECO:0000313" key="5">
    <source>
        <dbReference type="EMBL" id="MBB5718414.1"/>
    </source>
</evidence>
<keyword evidence="3" id="KW-0175">Coiled coil</keyword>
<comment type="catalytic activity">
    <reaction evidence="2">
        <text>2 GTP = 3',3'-c-di-GMP + 2 diphosphate</text>
        <dbReference type="Rhea" id="RHEA:24898"/>
        <dbReference type="ChEBI" id="CHEBI:33019"/>
        <dbReference type="ChEBI" id="CHEBI:37565"/>
        <dbReference type="ChEBI" id="CHEBI:58805"/>
        <dbReference type="EC" id="2.7.7.65"/>
    </reaction>
</comment>
<dbReference type="EMBL" id="JACIJI010000001">
    <property type="protein sequence ID" value="MBB5718414.1"/>
    <property type="molecule type" value="Genomic_DNA"/>
</dbReference>
<dbReference type="Pfam" id="PF00990">
    <property type="entry name" value="GGDEF"/>
    <property type="match status" value="1"/>
</dbReference>